<evidence type="ECO:0000259" key="1">
    <source>
        <dbReference type="Pfam" id="PF10040"/>
    </source>
</evidence>
<dbReference type="Proteomes" id="UP000500857">
    <property type="component" value="Chromosome"/>
</dbReference>
<dbReference type="InterPro" id="IPR019267">
    <property type="entry name" value="CRISPR-assoc_Cas6_C"/>
</dbReference>
<reference evidence="2 3" key="1">
    <citation type="submission" date="2020-04" db="EMBL/GenBank/DDBJ databases">
        <authorList>
            <person name="Basu S."/>
            <person name="Maruthanayagam V."/>
            <person name="Chakraborty S."/>
            <person name="Pramanik A."/>
            <person name="Mukherjee J."/>
            <person name="Brink B."/>
        </authorList>
    </citation>
    <scope>NUCLEOTIDE SEQUENCE [LARGE SCALE GENOMIC DNA]</scope>
    <source>
        <strain evidence="2 3">AP17</strain>
    </source>
</reference>
<name>A0A6H1TUN9_9CYAN</name>
<protein>
    <submittedName>
        <fullName evidence="2">CRISPR system precrRNA processing endoribonuclease RAMP protein Cas6</fullName>
    </submittedName>
</protein>
<gene>
    <name evidence="2" type="ORF">HCG48_04115</name>
</gene>
<dbReference type="KEGG" id="oxy:HCG48_04115"/>
<organism evidence="2 3">
    <name type="scientific">Oxynema aestuarii AP17</name>
    <dbReference type="NCBI Taxonomy" id="2064643"/>
    <lineage>
        <taxon>Bacteria</taxon>
        <taxon>Bacillati</taxon>
        <taxon>Cyanobacteriota</taxon>
        <taxon>Cyanophyceae</taxon>
        <taxon>Oscillatoriophycideae</taxon>
        <taxon>Oscillatoriales</taxon>
        <taxon>Oscillatoriaceae</taxon>
        <taxon>Oxynema</taxon>
        <taxon>Oxynema aestuarii</taxon>
    </lineage>
</organism>
<evidence type="ECO:0000313" key="2">
    <source>
        <dbReference type="EMBL" id="QIZ69867.1"/>
    </source>
</evidence>
<dbReference type="EMBL" id="CP051167">
    <property type="protein sequence ID" value="QIZ69867.1"/>
    <property type="molecule type" value="Genomic_DNA"/>
</dbReference>
<dbReference type="InterPro" id="IPR045747">
    <property type="entry name" value="CRISPR-assoc_prot_Cas6_N_sf"/>
</dbReference>
<dbReference type="AlphaFoldDB" id="A0A6H1TUN9"/>
<dbReference type="CDD" id="cd21141">
    <property type="entry name" value="Cas6_III-like"/>
    <property type="match status" value="1"/>
</dbReference>
<dbReference type="RefSeq" id="WP_168568024.1">
    <property type="nucleotide sequence ID" value="NZ_CP051167.1"/>
</dbReference>
<dbReference type="Gene3D" id="3.30.70.1900">
    <property type="match status" value="1"/>
</dbReference>
<proteinExistence type="predicted"/>
<sequence length="282" mass="31659">MSVNLPAHSDSLYSIVVELRAIDSGQPPATLGRALHAQVLRWIELGNPEVSASIHDRQSSPLSVSGLIGNRRPTQTESGDYFIVRICILDGDIVQPLLRGLSEWGTEPLILAKFPFLMTRTYMFADSHPLASSSSYSALANIKESDSSIELNFTSPTSFKQKQDIQTFPLTELVFGSLQRRWNMFAPPELQFPKIEWEGVVSAYELRTHALRLEGGAEIGTQGWIRYRFRDSEQARMATILGQYAFFAGVGRKTTMGMGQTRVMEKKKAKGKPKRKFKKPYK</sequence>
<evidence type="ECO:0000313" key="3">
    <source>
        <dbReference type="Proteomes" id="UP000500857"/>
    </source>
</evidence>
<feature type="domain" description="CRISPR-associated protein Cas6 C-terminal" evidence="1">
    <location>
        <begin position="151"/>
        <end position="261"/>
    </location>
</feature>
<accession>A0A6H1TUN9</accession>
<dbReference type="Gene3D" id="3.30.70.1890">
    <property type="match status" value="1"/>
</dbReference>
<keyword evidence="3" id="KW-1185">Reference proteome</keyword>
<dbReference type="Pfam" id="PF10040">
    <property type="entry name" value="CRISPR_Cas6"/>
    <property type="match status" value="1"/>
</dbReference>